<feature type="transmembrane region" description="Helical" evidence="1">
    <location>
        <begin position="90"/>
        <end position="108"/>
    </location>
</feature>
<name>A0A1T4N5Q6_9FIRM</name>
<protein>
    <submittedName>
        <fullName evidence="2">Uncharacterized protein</fullName>
    </submittedName>
</protein>
<dbReference type="AlphaFoldDB" id="A0A1T4N5Q6"/>
<evidence type="ECO:0000256" key="1">
    <source>
        <dbReference type="SAM" id="Phobius"/>
    </source>
</evidence>
<keyword evidence="1" id="KW-1133">Transmembrane helix</keyword>
<organism evidence="2 3">
    <name type="scientific">Anaerorhabdus furcosa</name>
    <dbReference type="NCBI Taxonomy" id="118967"/>
    <lineage>
        <taxon>Bacteria</taxon>
        <taxon>Bacillati</taxon>
        <taxon>Bacillota</taxon>
        <taxon>Erysipelotrichia</taxon>
        <taxon>Erysipelotrichales</taxon>
        <taxon>Erysipelotrichaceae</taxon>
        <taxon>Anaerorhabdus</taxon>
    </lineage>
</organism>
<dbReference type="EMBL" id="FUWY01000004">
    <property type="protein sequence ID" value="SJZ74572.1"/>
    <property type="molecule type" value="Genomic_DNA"/>
</dbReference>
<accession>A0A1T4N5Q6</accession>
<gene>
    <name evidence="2" type="ORF">SAMN02745191_1494</name>
</gene>
<evidence type="ECO:0000313" key="2">
    <source>
        <dbReference type="EMBL" id="SJZ74572.1"/>
    </source>
</evidence>
<reference evidence="3" key="1">
    <citation type="submission" date="2017-02" db="EMBL/GenBank/DDBJ databases">
        <authorList>
            <person name="Varghese N."/>
            <person name="Submissions S."/>
        </authorList>
    </citation>
    <scope>NUCLEOTIDE SEQUENCE [LARGE SCALE GENOMIC DNA]</scope>
    <source>
        <strain evidence="3">ATCC 25662</strain>
    </source>
</reference>
<feature type="transmembrane region" description="Helical" evidence="1">
    <location>
        <begin position="42"/>
        <end position="69"/>
    </location>
</feature>
<evidence type="ECO:0000313" key="3">
    <source>
        <dbReference type="Proteomes" id="UP000243297"/>
    </source>
</evidence>
<keyword evidence="3" id="KW-1185">Reference proteome</keyword>
<proteinExistence type="predicted"/>
<keyword evidence="1" id="KW-0472">Membrane</keyword>
<sequence length="138" mass="15837">MFARYKVYPLFIFIIVSIVNTLILTVLSSKGFFGVPFNLLEIVFALLFSDFYSIFSILIACLTAGIFLYRTYKKNGNKLGQGLKNYLIHAKFEITIAYIVIFVAWLFIKPFGDFFFPLGLCILIPFTITRLYIIAVES</sequence>
<dbReference type="Proteomes" id="UP000243297">
    <property type="component" value="Unassembled WGS sequence"/>
</dbReference>
<feature type="transmembrane region" description="Helical" evidence="1">
    <location>
        <begin position="7"/>
        <end position="27"/>
    </location>
</feature>
<feature type="transmembrane region" description="Helical" evidence="1">
    <location>
        <begin position="114"/>
        <end position="133"/>
    </location>
</feature>
<keyword evidence="1" id="KW-0812">Transmembrane</keyword>